<dbReference type="InterPro" id="IPR002306">
    <property type="entry name" value="Trp-tRNA-ligase"/>
</dbReference>
<name>A0A8J3QKE4_9ACTN</name>
<accession>A0A8J3QKE4</accession>
<evidence type="ECO:0000256" key="1">
    <source>
        <dbReference type="ARBA" id="ARBA00005594"/>
    </source>
</evidence>
<gene>
    <name evidence="8 11" type="primary">trpS</name>
    <name evidence="11" type="ORF">Raf01_07750</name>
</gene>
<comment type="subunit">
    <text evidence="8">Homodimer.</text>
</comment>
<dbReference type="Proteomes" id="UP000642748">
    <property type="component" value="Unassembled WGS sequence"/>
</dbReference>
<comment type="caution">
    <text evidence="11">The sequence shown here is derived from an EMBL/GenBank/DDBJ whole genome shotgun (WGS) entry which is preliminary data.</text>
</comment>
<dbReference type="PANTHER" id="PTHR43766">
    <property type="entry name" value="TRYPTOPHAN--TRNA LIGASE, MITOCHONDRIAL"/>
    <property type="match status" value="1"/>
</dbReference>
<feature type="binding site" evidence="8">
    <location>
        <position position="222"/>
    </location>
    <ligand>
        <name>ATP</name>
        <dbReference type="ChEBI" id="CHEBI:30616"/>
    </ligand>
</feature>
<dbReference type="Gene3D" id="1.10.240.10">
    <property type="entry name" value="Tyrosyl-Transfer RNA Synthetase"/>
    <property type="match status" value="1"/>
</dbReference>
<dbReference type="InterPro" id="IPR050203">
    <property type="entry name" value="Trp-tRNA_synthetase"/>
</dbReference>
<dbReference type="PROSITE" id="PS00178">
    <property type="entry name" value="AA_TRNA_LIGASE_I"/>
    <property type="match status" value="1"/>
</dbReference>
<dbReference type="GO" id="GO:0005524">
    <property type="term" value="F:ATP binding"/>
    <property type="evidence" value="ECO:0007669"/>
    <property type="project" value="UniProtKB-UniRule"/>
</dbReference>
<dbReference type="FunFam" id="1.10.240.10:FF:000002">
    <property type="entry name" value="Tryptophan--tRNA ligase"/>
    <property type="match status" value="1"/>
</dbReference>
<dbReference type="GO" id="GO:0006436">
    <property type="term" value="P:tryptophanyl-tRNA aminoacylation"/>
    <property type="evidence" value="ECO:0007669"/>
    <property type="project" value="UniProtKB-UniRule"/>
</dbReference>
<keyword evidence="8" id="KW-0963">Cytoplasm</keyword>
<feature type="region of interest" description="Disordered" evidence="10">
    <location>
        <begin position="1"/>
        <end position="31"/>
    </location>
</feature>
<feature type="binding site" evidence="8">
    <location>
        <begin position="183"/>
        <end position="185"/>
    </location>
    <ligand>
        <name>ATP</name>
        <dbReference type="ChEBI" id="CHEBI:30616"/>
    </ligand>
</feature>
<dbReference type="RefSeq" id="WP_203916308.1">
    <property type="nucleotide sequence ID" value="NZ_BONZ01000008.1"/>
</dbReference>
<evidence type="ECO:0000256" key="8">
    <source>
        <dbReference type="HAMAP-Rule" id="MF_00140"/>
    </source>
</evidence>
<dbReference type="AlphaFoldDB" id="A0A8J3QKE4"/>
<dbReference type="InterPro" id="IPR024109">
    <property type="entry name" value="Trp-tRNA-ligase_bac-type"/>
</dbReference>
<dbReference type="CDD" id="cd00806">
    <property type="entry name" value="TrpRS_core"/>
    <property type="match status" value="1"/>
</dbReference>
<organism evidence="11 12">
    <name type="scientific">Rugosimonospora africana</name>
    <dbReference type="NCBI Taxonomy" id="556532"/>
    <lineage>
        <taxon>Bacteria</taxon>
        <taxon>Bacillati</taxon>
        <taxon>Actinomycetota</taxon>
        <taxon>Actinomycetes</taxon>
        <taxon>Micromonosporales</taxon>
        <taxon>Micromonosporaceae</taxon>
        <taxon>Rugosimonospora</taxon>
    </lineage>
</organism>
<dbReference type="PRINTS" id="PR01039">
    <property type="entry name" value="TRNASYNTHTRP"/>
</dbReference>
<dbReference type="InterPro" id="IPR014729">
    <property type="entry name" value="Rossmann-like_a/b/a_fold"/>
</dbReference>
<feature type="short sequence motif" description="'KMSKS' region" evidence="8">
    <location>
        <begin position="231"/>
        <end position="235"/>
    </location>
</feature>
<evidence type="ECO:0000256" key="2">
    <source>
        <dbReference type="ARBA" id="ARBA00022598"/>
    </source>
</evidence>
<dbReference type="InterPro" id="IPR001412">
    <property type="entry name" value="aa-tRNA-synth_I_CS"/>
</dbReference>
<keyword evidence="3 8" id="KW-0547">Nucleotide-binding</keyword>
<evidence type="ECO:0000256" key="4">
    <source>
        <dbReference type="ARBA" id="ARBA00022840"/>
    </source>
</evidence>
<evidence type="ECO:0000256" key="7">
    <source>
        <dbReference type="ARBA" id="ARBA00049929"/>
    </source>
</evidence>
<evidence type="ECO:0000256" key="5">
    <source>
        <dbReference type="ARBA" id="ARBA00022917"/>
    </source>
</evidence>
<feature type="binding site" evidence="8">
    <location>
        <begin position="45"/>
        <end position="47"/>
    </location>
    <ligand>
        <name>ATP</name>
        <dbReference type="ChEBI" id="CHEBI:30616"/>
    </ligand>
</feature>
<keyword evidence="6 8" id="KW-0030">Aminoacyl-tRNA synthetase</keyword>
<dbReference type="NCBIfam" id="TIGR00233">
    <property type="entry name" value="trpS"/>
    <property type="match status" value="1"/>
</dbReference>
<proteinExistence type="inferred from homology"/>
<comment type="similarity">
    <text evidence="1 8 9">Belongs to the class-I aminoacyl-tRNA synthetase family.</text>
</comment>
<dbReference type="Gene3D" id="3.40.50.620">
    <property type="entry name" value="HUPs"/>
    <property type="match status" value="1"/>
</dbReference>
<comment type="subcellular location">
    <subcellularLocation>
        <location evidence="8">Cytoplasm</location>
    </subcellularLocation>
</comment>
<keyword evidence="5 8" id="KW-0648">Protein biosynthesis</keyword>
<evidence type="ECO:0000256" key="9">
    <source>
        <dbReference type="RuleBase" id="RU363036"/>
    </source>
</evidence>
<evidence type="ECO:0000256" key="6">
    <source>
        <dbReference type="ARBA" id="ARBA00023146"/>
    </source>
</evidence>
<evidence type="ECO:0000313" key="12">
    <source>
        <dbReference type="Proteomes" id="UP000642748"/>
    </source>
</evidence>
<dbReference type="InterPro" id="IPR002305">
    <property type="entry name" value="aa-tRNA-synth_Ic"/>
</dbReference>
<keyword evidence="2 8" id="KW-0436">Ligase</keyword>
<evidence type="ECO:0000313" key="11">
    <source>
        <dbReference type="EMBL" id="GIH12603.1"/>
    </source>
</evidence>
<dbReference type="Pfam" id="PF00579">
    <property type="entry name" value="tRNA-synt_1b"/>
    <property type="match status" value="1"/>
</dbReference>
<sequence>MPDSPESGDLSANRSDGGVGRGATSGDLFADGGVGRRPRVLSGIQPTADSFHLGNYLGAVRNWVAMQDTHDAFYCVVDLHAITAGHDPETLRRRTRVGAAQLLAAGLNPDRCTLFVQSHVPEHAQLAWVLGCITGFGEASRMTQFKDKSSRQGTERSSVGLFTYPILQAADILLYQADAVPVGEDQRQHLELTRDLAQRFNGQFGRTFTVPSAFIPKETAKITDLQDPTAKMSKSASSPAGIIDLLEDPARSAKKIRSAVTDTGREIHFDPEAKPGISNLLSIYSALSGRSIPDLEEAYTGRGYGDLKKDLAEIVVEFVKPIQERTATYLDDPVQLDKLLAVGAEKARSISAATLRTVYQRIGFLAPATGA</sequence>
<dbReference type="EMBL" id="BONZ01000008">
    <property type="protein sequence ID" value="GIH12603.1"/>
    <property type="molecule type" value="Genomic_DNA"/>
</dbReference>
<dbReference type="HAMAP" id="MF_00140_B">
    <property type="entry name" value="Trp_tRNA_synth_B"/>
    <property type="match status" value="1"/>
</dbReference>
<keyword evidence="4 8" id="KW-0067">ATP-binding</keyword>
<feature type="binding site" evidence="8">
    <location>
        <begin position="54"/>
        <end position="55"/>
    </location>
    <ligand>
        <name>ATP</name>
        <dbReference type="ChEBI" id="CHEBI:30616"/>
    </ligand>
</feature>
<feature type="binding site" evidence="8">
    <location>
        <position position="171"/>
    </location>
    <ligand>
        <name>L-tryptophan</name>
        <dbReference type="ChEBI" id="CHEBI:57912"/>
    </ligand>
</feature>
<evidence type="ECO:0000256" key="3">
    <source>
        <dbReference type="ARBA" id="ARBA00022741"/>
    </source>
</evidence>
<comment type="caution">
    <text evidence="8">Lacks conserved residue(s) required for the propagation of feature annotation.</text>
</comment>
<keyword evidence="12" id="KW-1185">Reference proteome</keyword>
<dbReference type="EC" id="6.1.1.2" evidence="8"/>
<dbReference type="GO" id="GO:0004830">
    <property type="term" value="F:tryptophan-tRNA ligase activity"/>
    <property type="evidence" value="ECO:0007669"/>
    <property type="project" value="UniProtKB-UniRule"/>
</dbReference>
<evidence type="ECO:0000256" key="10">
    <source>
        <dbReference type="SAM" id="MobiDB-lite"/>
    </source>
</evidence>
<feature type="binding site" evidence="8">
    <location>
        <begin position="231"/>
        <end position="235"/>
    </location>
    <ligand>
        <name>ATP</name>
        <dbReference type="ChEBI" id="CHEBI:30616"/>
    </ligand>
</feature>
<reference evidence="11" key="1">
    <citation type="submission" date="2021-01" db="EMBL/GenBank/DDBJ databases">
        <title>Whole genome shotgun sequence of Rugosimonospora africana NBRC 104875.</title>
        <authorList>
            <person name="Komaki H."/>
            <person name="Tamura T."/>
        </authorList>
    </citation>
    <scope>NUCLEOTIDE SEQUENCE</scope>
    <source>
        <strain evidence="11">NBRC 104875</strain>
    </source>
</reference>
<comment type="function">
    <text evidence="8">Catalyzes the attachment of tryptophan to tRNA(Trp).</text>
</comment>
<comment type="catalytic activity">
    <reaction evidence="7 8">
        <text>tRNA(Trp) + L-tryptophan + ATP = L-tryptophyl-tRNA(Trp) + AMP + diphosphate + H(+)</text>
        <dbReference type="Rhea" id="RHEA:24080"/>
        <dbReference type="Rhea" id="RHEA-COMP:9671"/>
        <dbReference type="Rhea" id="RHEA-COMP:9705"/>
        <dbReference type="ChEBI" id="CHEBI:15378"/>
        <dbReference type="ChEBI" id="CHEBI:30616"/>
        <dbReference type="ChEBI" id="CHEBI:33019"/>
        <dbReference type="ChEBI" id="CHEBI:57912"/>
        <dbReference type="ChEBI" id="CHEBI:78442"/>
        <dbReference type="ChEBI" id="CHEBI:78535"/>
        <dbReference type="ChEBI" id="CHEBI:456215"/>
        <dbReference type="EC" id="6.1.1.2"/>
    </reaction>
</comment>
<protein>
    <recommendedName>
        <fullName evidence="8">Tryptophan--tRNA ligase</fullName>
        <ecNumber evidence="8">6.1.1.2</ecNumber>
    </recommendedName>
    <alternativeName>
        <fullName evidence="8">Tryptophanyl-tRNA synthetase</fullName>
        <shortName evidence="8">TrpRS</shortName>
    </alternativeName>
</protein>
<dbReference type="GO" id="GO:0005829">
    <property type="term" value="C:cytosol"/>
    <property type="evidence" value="ECO:0007669"/>
    <property type="project" value="TreeGrafter"/>
</dbReference>
<dbReference type="PANTHER" id="PTHR43766:SF1">
    <property type="entry name" value="TRYPTOPHAN--TRNA LIGASE, MITOCHONDRIAL"/>
    <property type="match status" value="1"/>
</dbReference>
<dbReference type="SUPFAM" id="SSF52374">
    <property type="entry name" value="Nucleotidylyl transferase"/>
    <property type="match status" value="1"/>
</dbReference>